<proteinExistence type="predicted"/>
<dbReference type="SUPFAM" id="SSF57625">
    <property type="entry name" value="Invertebrate chitin-binding proteins"/>
    <property type="match status" value="6"/>
</dbReference>
<organism evidence="8 9">
    <name type="scientific">Megaselia scalaris</name>
    <name type="common">Humpbacked fly</name>
    <name type="synonym">Phora scalaris</name>
    <dbReference type="NCBI Taxonomy" id="36166"/>
    <lineage>
        <taxon>Eukaryota</taxon>
        <taxon>Metazoa</taxon>
        <taxon>Ecdysozoa</taxon>
        <taxon>Arthropoda</taxon>
        <taxon>Hexapoda</taxon>
        <taxon>Insecta</taxon>
        <taxon>Pterygota</taxon>
        <taxon>Neoptera</taxon>
        <taxon>Endopterygota</taxon>
        <taxon>Diptera</taxon>
        <taxon>Brachycera</taxon>
        <taxon>Muscomorpha</taxon>
        <taxon>Platypezoidea</taxon>
        <taxon>Phoridae</taxon>
        <taxon>Megaseliini</taxon>
        <taxon>Megaselia</taxon>
    </lineage>
</organism>
<dbReference type="InterPro" id="IPR051940">
    <property type="entry name" value="Chitin_bind-dev_reg"/>
</dbReference>
<dbReference type="OMA" id="QDSRCEQ"/>
<feature type="signal peptide" evidence="6">
    <location>
        <begin position="1"/>
        <end position="21"/>
    </location>
</feature>
<evidence type="ECO:0000256" key="3">
    <source>
        <dbReference type="ARBA" id="ARBA00022737"/>
    </source>
</evidence>
<dbReference type="Proteomes" id="UP000015102">
    <property type="component" value="Unassembled WGS sequence"/>
</dbReference>
<dbReference type="EMBL" id="CAQQ02027703">
    <property type="status" value="NOT_ANNOTATED_CDS"/>
    <property type="molecule type" value="Genomic_DNA"/>
</dbReference>
<feature type="domain" description="Chitin-binding type-2" evidence="7">
    <location>
        <begin position="21"/>
        <end position="80"/>
    </location>
</feature>
<evidence type="ECO:0000313" key="8">
    <source>
        <dbReference type="EnsemblMetazoa" id="MESCA001656-PA"/>
    </source>
</evidence>
<dbReference type="EMBL" id="CAQQ02027705">
    <property type="status" value="NOT_ANNOTATED_CDS"/>
    <property type="molecule type" value="Genomic_DNA"/>
</dbReference>
<accession>T1GE98</accession>
<reference evidence="9" key="1">
    <citation type="submission" date="2013-02" db="EMBL/GenBank/DDBJ databases">
        <authorList>
            <person name="Hughes D."/>
        </authorList>
    </citation>
    <scope>NUCLEOTIDE SEQUENCE</scope>
    <source>
        <strain>Durham</strain>
        <strain evidence="9">NC isolate 2 -- Noor lab</strain>
    </source>
</reference>
<keyword evidence="2 6" id="KW-0732">Signal</keyword>
<dbReference type="GO" id="GO:0008061">
    <property type="term" value="F:chitin binding"/>
    <property type="evidence" value="ECO:0007669"/>
    <property type="project" value="UniProtKB-KW"/>
</dbReference>
<name>T1GE98_MEGSC</name>
<dbReference type="SMART" id="SM00494">
    <property type="entry name" value="ChtBD2"/>
    <property type="match status" value="5"/>
</dbReference>
<sequence>MRKIAVSFGLCLALFGSLGSSQNCPEKHGRFPVSGQCDAYIECTDGVGVEMLCPDGLLFNDKNSPLAYPCQYPIDVECGPRTKLQTAVSTAKCPHQFGYYPLGDSSQCGKFKNCAGGVAFEFECPEGLAWNKETYRCDWPDQVADCNPEAFLGFTCPKIQKSPELGDEEIRTYPSPHDCQYYYICIKDKPRLYNCGADRAFNVETNACDGVENVTSCATAPPKSKIQQVELPAESHQCDGYIECTNGVAVEKLCSDGLIFRNYNPADPNEGKTTTSKCYRTLPRQFGLYRLGDANHCGQYMNCANGEGVVDTCPEGLAFNIDTYRCDWPDEVADCSPEGFLEFTCPPPEALRNVDENGQEDTSKYIYHYKHPKTCTKYFVCETGHPRLHNCGKFSAFNEETKLCDFYNHVKGCEADFKDIYYTQTVYQQIGAAPTEVTLEALKLNPFFKGKF</sequence>
<feature type="domain" description="Chitin-binding type-2" evidence="7">
    <location>
        <begin position="90"/>
        <end position="148"/>
    </location>
</feature>
<dbReference type="STRING" id="36166.T1GE98"/>
<feature type="domain" description="Chitin-binding type-2" evidence="7">
    <location>
        <begin position="342"/>
        <end position="415"/>
    </location>
</feature>
<evidence type="ECO:0000256" key="4">
    <source>
        <dbReference type="ARBA" id="ARBA00023157"/>
    </source>
</evidence>
<evidence type="ECO:0000313" key="9">
    <source>
        <dbReference type="Proteomes" id="UP000015102"/>
    </source>
</evidence>
<dbReference type="PANTHER" id="PTHR23301">
    <property type="entry name" value="CHITIN BINDING PERITROPHIN-A"/>
    <property type="match status" value="1"/>
</dbReference>
<dbReference type="PROSITE" id="PS50940">
    <property type="entry name" value="CHIT_BIND_II"/>
    <property type="match status" value="5"/>
</dbReference>
<keyword evidence="5" id="KW-0325">Glycoprotein</keyword>
<dbReference type="InterPro" id="IPR002557">
    <property type="entry name" value="Chitin-bd_dom"/>
</dbReference>
<dbReference type="Gene3D" id="2.170.140.10">
    <property type="entry name" value="Chitin binding domain"/>
    <property type="match status" value="6"/>
</dbReference>
<feature type="domain" description="Chitin-binding type-2" evidence="7">
    <location>
        <begin position="275"/>
        <end position="337"/>
    </location>
</feature>
<dbReference type="Pfam" id="PF01607">
    <property type="entry name" value="CBM_14"/>
    <property type="match status" value="6"/>
</dbReference>
<dbReference type="EnsemblMetazoa" id="MESCA001656-RA">
    <property type="protein sequence ID" value="MESCA001656-PA"/>
    <property type="gene ID" value="MESCA001656"/>
</dbReference>
<keyword evidence="3" id="KW-0677">Repeat</keyword>
<evidence type="ECO:0000256" key="1">
    <source>
        <dbReference type="ARBA" id="ARBA00022669"/>
    </source>
</evidence>
<reference evidence="8" key="2">
    <citation type="submission" date="2015-06" db="UniProtKB">
        <authorList>
            <consortium name="EnsemblMetazoa"/>
        </authorList>
    </citation>
    <scope>IDENTIFICATION</scope>
</reference>
<feature type="chain" id="PRO_5004588218" description="Chitin-binding type-2 domain-containing protein" evidence="6">
    <location>
        <begin position="22"/>
        <end position="452"/>
    </location>
</feature>
<evidence type="ECO:0000256" key="5">
    <source>
        <dbReference type="ARBA" id="ARBA00023180"/>
    </source>
</evidence>
<dbReference type="AlphaFoldDB" id="T1GE98"/>
<dbReference type="EMBL" id="CAQQ02027706">
    <property type="status" value="NOT_ANNOTATED_CDS"/>
    <property type="molecule type" value="Genomic_DNA"/>
</dbReference>
<evidence type="ECO:0000256" key="2">
    <source>
        <dbReference type="ARBA" id="ARBA00022729"/>
    </source>
</evidence>
<feature type="domain" description="Chitin-binding type-2" evidence="7">
    <location>
        <begin position="153"/>
        <end position="219"/>
    </location>
</feature>
<dbReference type="GO" id="GO:0005576">
    <property type="term" value="C:extracellular region"/>
    <property type="evidence" value="ECO:0007669"/>
    <property type="project" value="InterPro"/>
</dbReference>
<dbReference type="InterPro" id="IPR036508">
    <property type="entry name" value="Chitin-bd_dom_sf"/>
</dbReference>
<dbReference type="EMBL" id="CAQQ02027704">
    <property type="status" value="NOT_ANNOTATED_CDS"/>
    <property type="molecule type" value="Genomic_DNA"/>
</dbReference>
<evidence type="ECO:0000256" key="6">
    <source>
        <dbReference type="SAM" id="SignalP"/>
    </source>
</evidence>
<keyword evidence="4" id="KW-1015">Disulfide bond</keyword>
<protein>
    <recommendedName>
        <fullName evidence="7">Chitin-binding type-2 domain-containing protein</fullName>
    </recommendedName>
</protein>
<keyword evidence="1" id="KW-0147">Chitin-binding</keyword>
<keyword evidence="9" id="KW-1185">Reference proteome</keyword>
<evidence type="ECO:0000259" key="7">
    <source>
        <dbReference type="PROSITE" id="PS50940"/>
    </source>
</evidence>
<dbReference type="EMBL" id="CAQQ02027707">
    <property type="status" value="NOT_ANNOTATED_CDS"/>
    <property type="molecule type" value="Genomic_DNA"/>
</dbReference>
<dbReference type="PANTHER" id="PTHR23301:SF98">
    <property type="entry name" value="CHITIN-BINDING TYPE-2 DOMAIN-CONTAINING PROTEIN-RELATED"/>
    <property type="match status" value="1"/>
</dbReference>
<dbReference type="HOGENOM" id="CLU_576948_0_0_1"/>